<keyword evidence="7" id="KW-0282">Flagellum</keyword>
<keyword evidence="7" id="KW-0966">Cell projection</keyword>
<dbReference type="InterPro" id="IPR003713">
    <property type="entry name" value="FliS"/>
</dbReference>
<gene>
    <name evidence="7" type="ORF">SAMN02745975_00273</name>
</gene>
<dbReference type="SUPFAM" id="SSF101116">
    <property type="entry name" value="Flagellar export chaperone FliS"/>
    <property type="match status" value="1"/>
</dbReference>
<dbReference type="GO" id="GO:0044780">
    <property type="term" value="P:bacterial-type flagellum assembly"/>
    <property type="evidence" value="ECO:0007669"/>
    <property type="project" value="InterPro"/>
</dbReference>
<dbReference type="OrthoDB" id="1524959at2"/>
<evidence type="ECO:0000256" key="4">
    <source>
        <dbReference type="ARBA" id="ARBA00022795"/>
    </source>
</evidence>
<evidence type="ECO:0000256" key="2">
    <source>
        <dbReference type="ARBA" id="ARBA00008787"/>
    </source>
</evidence>
<dbReference type="EMBL" id="FQZV01000004">
    <property type="protein sequence ID" value="SHI62524.1"/>
    <property type="molecule type" value="Genomic_DNA"/>
</dbReference>
<sequence length="128" mass="14782">MALSNPYNAYNQYKQNNIITAPPEELTLMLYNGTIKFANQAMLAIDEKNVPKAHELILRTEAIIAELNATLDMQYELSKNLRALYEFISDRLLQANISKDKKYIEEALVIITEMRDTWKEAMVLAKKK</sequence>
<dbReference type="PANTHER" id="PTHR34773:SF1">
    <property type="entry name" value="FLAGELLAR SECRETION CHAPERONE FLIS"/>
    <property type="match status" value="1"/>
</dbReference>
<keyword evidence="8" id="KW-1185">Reference proteome</keyword>
<dbReference type="STRING" id="1121919.SAMN02745975_00273"/>
<dbReference type="PANTHER" id="PTHR34773">
    <property type="entry name" value="FLAGELLAR SECRETION CHAPERONE FLIS"/>
    <property type="match status" value="1"/>
</dbReference>
<keyword evidence="4 6" id="KW-1005">Bacterial flagellum biogenesis</keyword>
<dbReference type="GO" id="GO:0071973">
    <property type="term" value="P:bacterial-type flagellum-dependent cell motility"/>
    <property type="evidence" value="ECO:0007669"/>
    <property type="project" value="TreeGrafter"/>
</dbReference>
<dbReference type="InterPro" id="IPR036584">
    <property type="entry name" value="FliS_sf"/>
</dbReference>
<dbReference type="Proteomes" id="UP000184536">
    <property type="component" value="Unassembled WGS sequence"/>
</dbReference>
<evidence type="ECO:0000256" key="1">
    <source>
        <dbReference type="ARBA" id="ARBA00004514"/>
    </source>
</evidence>
<accession>A0A1M6CP11</accession>
<evidence type="ECO:0000256" key="5">
    <source>
        <dbReference type="ARBA" id="ARBA00023186"/>
    </source>
</evidence>
<keyword evidence="7" id="KW-0969">Cilium</keyword>
<dbReference type="RefSeq" id="WP_110939576.1">
    <property type="nucleotide sequence ID" value="NZ_FQZV01000004.1"/>
</dbReference>
<comment type="subcellular location">
    <subcellularLocation>
        <location evidence="1 6">Cytoplasm</location>
        <location evidence="1 6">Cytosol</location>
    </subcellularLocation>
</comment>
<proteinExistence type="inferred from homology"/>
<comment type="similarity">
    <text evidence="2 6">Belongs to the FliS family.</text>
</comment>
<dbReference type="CDD" id="cd16098">
    <property type="entry name" value="FliS"/>
    <property type="match status" value="1"/>
</dbReference>
<dbReference type="Gene3D" id="1.20.120.340">
    <property type="entry name" value="Flagellar protein FliS"/>
    <property type="match status" value="1"/>
</dbReference>
<dbReference type="NCBIfam" id="TIGR00208">
    <property type="entry name" value="fliS"/>
    <property type="match status" value="1"/>
</dbReference>
<protein>
    <recommendedName>
        <fullName evidence="6">Flagellar secretion chaperone FliS</fullName>
    </recommendedName>
</protein>
<reference evidence="8" key="1">
    <citation type="submission" date="2016-11" db="EMBL/GenBank/DDBJ databases">
        <authorList>
            <person name="Varghese N."/>
            <person name="Submissions S."/>
        </authorList>
    </citation>
    <scope>NUCLEOTIDE SEQUENCE [LARGE SCALE GENOMIC DNA]</scope>
    <source>
        <strain evidence="8">DSM 17957</strain>
    </source>
</reference>
<evidence type="ECO:0000313" key="8">
    <source>
        <dbReference type="Proteomes" id="UP000184536"/>
    </source>
</evidence>
<evidence type="ECO:0000256" key="6">
    <source>
        <dbReference type="PIRNR" id="PIRNR039090"/>
    </source>
</evidence>
<evidence type="ECO:0000256" key="3">
    <source>
        <dbReference type="ARBA" id="ARBA00022490"/>
    </source>
</evidence>
<keyword evidence="3 6" id="KW-0963">Cytoplasm</keyword>
<dbReference type="AlphaFoldDB" id="A0A1M6CP11"/>
<name>A0A1M6CP11_9FIRM</name>
<keyword evidence="5" id="KW-0143">Chaperone</keyword>
<dbReference type="Pfam" id="PF02561">
    <property type="entry name" value="FliS"/>
    <property type="match status" value="1"/>
</dbReference>
<organism evidence="7 8">
    <name type="scientific">Geosporobacter subterraneus DSM 17957</name>
    <dbReference type="NCBI Taxonomy" id="1121919"/>
    <lineage>
        <taxon>Bacteria</taxon>
        <taxon>Bacillati</taxon>
        <taxon>Bacillota</taxon>
        <taxon>Clostridia</taxon>
        <taxon>Peptostreptococcales</taxon>
        <taxon>Thermotaleaceae</taxon>
        <taxon>Geosporobacter</taxon>
    </lineage>
</organism>
<evidence type="ECO:0000313" key="7">
    <source>
        <dbReference type="EMBL" id="SHI62524.1"/>
    </source>
</evidence>
<dbReference type="PIRSF" id="PIRSF039090">
    <property type="entry name" value="Flis"/>
    <property type="match status" value="1"/>
</dbReference>
<dbReference type="GO" id="GO:0005829">
    <property type="term" value="C:cytosol"/>
    <property type="evidence" value="ECO:0007669"/>
    <property type="project" value="UniProtKB-SubCell"/>
</dbReference>